<comment type="subcellular location">
    <subcellularLocation>
        <location evidence="1">Cell outer membrane</location>
    </subcellularLocation>
</comment>
<keyword evidence="9" id="KW-1185">Reference proteome</keyword>
<organism evidence="8 9">
    <name type="scientific">Povalibacter uvarum</name>
    <dbReference type="NCBI Taxonomy" id="732238"/>
    <lineage>
        <taxon>Bacteria</taxon>
        <taxon>Pseudomonadati</taxon>
        <taxon>Pseudomonadota</taxon>
        <taxon>Gammaproteobacteria</taxon>
        <taxon>Steroidobacterales</taxon>
        <taxon>Steroidobacteraceae</taxon>
        <taxon>Povalibacter</taxon>
    </lineage>
</organism>
<feature type="region of interest" description="Disordered" evidence="5">
    <location>
        <begin position="228"/>
        <end position="273"/>
    </location>
</feature>
<evidence type="ECO:0000259" key="7">
    <source>
        <dbReference type="PROSITE" id="PS51123"/>
    </source>
</evidence>
<comment type="caution">
    <text evidence="8">The sequence shown here is derived from an EMBL/GenBank/DDBJ whole genome shotgun (WGS) entry which is preliminary data.</text>
</comment>
<dbReference type="Proteomes" id="UP000588068">
    <property type="component" value="Unassembled WGS sequence"/>
</dbReference>
<dbReference type="Pfam" id="PF00691">
    <property type="entry name" value="OmpA"/>
    <property type="match status" value="1"/>
</dbReference>
<feature type="chain" id="PRO_5032465354" evidence="6">
    <location>
        <begin position="19"/>
        <end position="273"/>
    </location>
</feature>
<accession>A0A841HLL4</accession>
<feature type="domain" description="OmpA-like" evidence="7">
    <location>
        <begin position="149"/>
        <end position="266"/>
    </location>
</feature>
<evidence type="ECO:0000256" key="3">
    <source>
        <dbReference type="PROSITE-ProRule" id="PRU00473"/>
    </source>
</evidence>
<feature type="coiled-coil region" evidence="4">
    <location>
        <begin position="87"/>
        <end position="147"/>
    </location>
</feature>
<evidence type="ECO:0000256" key="5">
    <source>
        <dbReference type="SAM" id="MobiDB-lite"/>
    </source>
</evidence>
<name>A0A841HLL4_9GAMM</name>
<keyword evidence="2 3" id="KW-0472">Membrane</keyword>
<evidence type="ECO:0000256" key="6">
    <source>
        <dbReference type="SAM" id="SignalP"/>
    </source>
</evidence>
<reference evidence="8 9" key="1">
    <citation type="submission" date="2020-08" db="EMBL/GenBank/DDBJ databases">
        <title>Genomic Encyclopedia of Type Strains, Phase IV (KMG-IV): sequencing the most valuable type-strain genomes for metagenomic binning, comparative biology and taxonomic classification.</title>
        <authorList>
            <person name="Goeker M."/>
        </authorList>
    </citation>
    <scope>NUCLEOTIDE SEQUENCE [LARGE SCALE GENOMIC DNA]</scope>
    <source>
        <strain evidence="8 9">DSM 26723</strain>
    </source>
</reference>
<dbReference type="InterPro" id="IPR006665">
    <property type="entry name" value="OmpA-like"/>
</dbReference>
<dbReference type="PROSITE" id="PS51123">
    <property type="entry name" value="OMPA_2"/>
    <property type="match status" value="1"/>
</dbReference>
<dbReference type="PANTHER" id="PTHR30329:SF20">
    <property type="entry name" value="EXPORTED PROTEIN"/>
    <property type="match status" value="1"/>
</dbReference>
<evidence type="ECO:0000313" key="8">
    <source>
        <dbReference type="EMBL" id="MBB6092875.1"/>
    </source>
</evidence>
<keyword evidence="6" id="KW-0732">Signal</keyword>
<feature type="compositionally biased region" description="Polar residues" evidence="5">
    <location>
        <begin position="230"/>
        <end position="253"/>
    </location>
</feature>
<dbReference type="InterPro" id="IPR050330">
    <property type="entry name" value="Bact_OuterMem_StrucFunc"/>
</dbReference>
<dbReference type="InterPro" id="IPR036737">
    <property type="entry name" value="OmpA-like_sf"/>
</dbReference>
<evidence type="ECO:0000313" key="9">
    <source>
        <dbReference type="Proteomes" id="UP000588068"/>
    </source>
</evidence>
<protein>
    <submittedName>
        <fullName evidence="8">Outer membrane protein OmpA-like peptidoglycan-associated protein</fullName>
    </submittedName>
</protein>
<dbReference type="Pfam" id="PF14346">
    <property type="entry name" value="DUF4398"/>
    <property type="match status" value="1"/>
</dbReference>
<dbReference type="GO" id="GO:0009279">
    <property type="term" value="C:cell outer membrane"/>
    <property type="evidence" value="ECO:0007669"/>
    <property type="project" value="UniProtKB-SubCell"/>
</dbReference>
<evidence type="ECO:0000256" key="2">
    <source>
        <dbReference type="ARBA" id="ARBA00023136"/>
    </source>
</evidence>
<dbReference type="PROSITE" id="PS51257">
    <property type="entry name" value="PROKAR_LIPOPROTEIN"/>
    <property type="match status" value="1"/>
</dbReference>
<sequence length="273" mass="29198">MKLLSNVIPRAALAVAVAAVLGACSSTPDQPIAELETARAVVPQIESSPRAGVAAENVSNARKALDSANRMMEQGGKEPDIRYEATVAALNAQIANEKILEAQAKEELAKGEQERQQVLVQARAREADAQRMRAQSLEQELKDLKAQKTDRGLVLTLGDVLFDTGKSTLKPGAYGTIDRLASALKEEPTRKVVIEGHTDSVGADEFNQQLSQNRALSVQAALMERGVSGGQISSTGKGESFPVASNDNAAGRQQNRRVELIFTEEPGQRVATD</sequence>
<evidence type="ECO:0000256" key="1">
    <source>
        <dbReference type="ARBA" id="ARBA00004442"/>
    </source>
</evidence>
<dbReference type="EMBL" id="JACHHZ010000002">
    <property type="protein sequence ID" value="MBB6092875.1"/>
    <property type="molecule type" value="Genomic_DNA"/>
</dbReference>
<proteinExistence type="predicted"/>
<feature type="signal peptide" evidence="6">
    <location>
        <begin position="1"/>
        <end position="18"/>
    </location>
</feature>
<dbReference type="SUPFAM" id="SSF103088">
    <property type="entry name" value="OmpA-like"/>
    <property type="match status" value="1"/>
</dbReference>
<dbReference type="AlphaFoldDB" id="A0A841HLL4"/>
<keyword evidence="4" id="KW-0175">Coiled coil</keyword>
<dbReference type="InterPro" id="IPR025511">
    <property type="entry name" value="DUF4398"/>
</dbReference>
<gene>
    <name evidence="8" type="ORF">HNQ60_001753</name>
</gene>
<dbReference type="RefSeq" id="WP_184330720.1">
    <property type="nucleotide sequence ID" value="NZ_JACHHZ010000002.1"/>
</dbReference>
<dbReference type="PANTHER" id="PTHR30329">
    <property type="entry name" value="STATOR ELEMENT OF FLAGELLAR MOTOR COMPLEX"/>
    <property type="match status" value="1"/>
</dbReference>
<dbReference type="InterPro" id="IPR006664">
    <property type="entry name" value="OMP_bac"/>
</dbReference>
<evidence type="ECO:0000256" key="4">
    <source>
        <dbReference type="SAM" id="Coils"/>
    </source>
</evidence>
<dbReference type="Gene3D" id="3.30.1330.60">
    <property type="entry name" value="OmpA-like domain"/>
    <property type="match status" value="1"/>
</dbReference>
<dbReference type="CDD" id="cd07185">
    <property type="entry name" value="OmpA_C-like"/>
    <property type="match status" value="1"/>
</dbReference>
<dbReference type="PRINTS" id="PR01021">
    <property type="entry name" value="OMPADOMAIN"/>
</dbReference>